<feature type="transmembrane region" description="Helical" evidence="1">
    <location>
        <begin position="46"/>
        <end position="63"/>
    </location>
</feature>
<sequence>MGPSRLSPPYFARIRLLAAAVMVIIGGLCLRAFGYEVGLPFVAVKYGGSVLWGAMIYLLLAAILPSRWHGYEGHIAVVVVVVVELIRLVHFPALDAFRATAAGALLLGRVFSVWNIVCYIGGIAVASFTSGRALRAYSSSSS</sequence>
<dbReference type="AlphaFoldDB" id="A0A7Z7BGW7"/>
<organism evidence="2 3">
    <name type="scientific">Agrobacterium fabrum</name>
    <dbReference type="NCBI Taxonomy" id="1176649"/>
    <lineage>
        <taxon>Bacteria</taxon>
        <taxon>Pseudomonadati</taxon>
        <taxon>Pseudomonadota</taxon>
        <taxon>Alphaproteobacteria</taxon>
        <taxon>Hyphomicrobiales</taxon>
        <taxon>Rhizobiaceae</taxon>
        <taxon>Rhizobium/Agrobacterium group</taxon>
        <taxon>Agrobacterium</taxon>
        <taxon>Agrobacterium tumefaciens complex</taxon>
    </lineage>
</organism>
<gene>
    <name evidence="2" type="ORF">SAMN05428983_0663</name>
</gene>
<dbReference type="RefSeq" id="WP_080808132.1">
    <property type="nucleotide sequence ID" value="NZ_CP116683.1"/>
</dbReference>
<feature type="transmembrane region" description="Helical" evidence="1">
    <location>
        <begin position="12"/>
        <end position="34"/>
    </location>
</feature>
<evidence type="ECO:0000256" key="1">
    <source>
        <dbReference type="SAM" id="Phobius"/>
    </source>
</evidence>
<dbReference type="Pfam" id="PF10990">
    <property type="entry name" value="DUF2809"/>
    <property type="match status" value="1"/>
</dbReference>
<evidence type="ECO:0000313" key="2">
    <source>
        <dbReference type="EMBL" id="SDJ21164.1"/>
    </source>
</evidence>
<proteinExistence type="predicted"/>
<reference evidence="2 3" key="1">
    <citation type="submission" date="2016-10" db="EMBL/GenBank/DDBJ databases">
        <authorList>
            <person name="Varghese N."/>
            <person name="Submissions S."/>
        </authorList>
    </citation>
    <scope>NUCLEOTIDE SEQUENCE [LARGE SCALE GENOMIC DNA]</scope>
    <source>
        <strain evidence="2 3">PDC82</strain>
    </source>
</reference>
<feature type="transmembrane region" description="Helical" evidence="1">
    <location>
        <begin position="75"/>
        <end position="93"/>
    </location>
</feature>
<protein>
    <recommendedName>
        <fullName evidence="4">DUF2809 domain-containing protein</fullName>
    </recommendedName>
</protein>
<keyword evidence="1" id="KW-1133">Transmembrane helix</keyword>
<dbReference type="Proteomes" id="UP000198917">
    <property type="component" value="Unassembled WGS sequence"/>
</dbReference>
<keyword evidence="1" id="KW-0472">Membrane</keyword>
<evidence type="ECO:0000313" key="3">
    <source>
        <dbReference type="Proteomes" id="UP000198917"/>
    </source>
</evidence>
<accession>A0A7Z7BGW7</accession>
<keyword evidence="1" id="KW-0812">Transmembrane</keyword>
<evidence type="ECO:0008006" key="4">
    <source>
        <dbReference type="Google" id="ProtNLM"/>
    </source>
</evidence>
<dbReference type="EMBL" id="FNEW01000001">
    <property type="protein sequence ID" value="SDJ21164.1"/>
    <property type="molecule type" value="Genomic_DNA"/>
</dbReference>
<dbReference type="InterPro" id="IPR021257">
    <property type="entry name" value="DUF2809"/>
</dbReference>
<name>A0A7Z7BGW7_9HYPH</name>
<comment type="caution">
    <text evidence="2">The sequence shown here is derived from an EMBL/GenBank/DDBJ whole genome shotgun (WGS) entry which is preliminary data.</text>
</comment>
<feature type="transmembrane region" description="Helical" evidence="1">
    <location>
        <begin position="113"/>
        <end position="134"/>
    </location>
</feature>